<evidence type="ECO:0000313" key="2">
    <source>
        <dbReference type="Proteomes" id="UP001379533"/>
    </source>
</evidence>
<dbReference type="EMBL" id="CP089982">
    <property type="protein sequence ID" value="WXA94828.1"/>
    <property type="molecule type" value="Genomic_DNA"/>
</dbReference>
<organism evidence="1 2">
    <name type="scientific">Pendulispora brunnea</name>
    <dbReference type="NCBI Taxonomy" id="2905690"/>
    <lineage>
        <taxon>Bacteria</taxon>
        <taxon>Pseudomonadati</taxon>
        <taxon>Myxococcota</taxon>
        <taxon>Myxococcia</taxon>
        <taxon>Myxococcales</taxon>
        <taxon>Sorangiineae</taxon>
        <taxon>Pendulisporaceae</taxon>
        <taxon>Pendulispora</taxon>
    </lineage>
</organism>
<dbReference type="InterPro" id="IPR017133">
    <property type="entry name" value="PvcA"/>
</dbReference>
<gene>
    <name evidence="1" type="ORF">LZC95_51455</name>
</gene>
<dbReference type="Pfam" id="PF05141">
    <property type="entry name" value="DIT1_PvcA"/>
    <property type="match status" value="1"/>
</dbReference>
<dbReference type="PANTHER" id="PTHR37285">
    <property type="entry name" value="SPORE WALL MATURATION PROTEIN DIT1"/>
    <property type="match status" value="1"/>
</dbReference>
<keyword evidence="2" id="KW-1185">Reference proteome</keyword>
<dbReference type="Proteomes" id="UP001379533">
    <property type="component" value="Chromosome"/>
</dbReference>
<dbReference type="Gene3D" id="3.30.60.140">
    <property type="match status" value="1"/>
</dbReference>
<reference evidence="1 2" key="1">
    <citation type="submission" date="2021-12" db="EMBL/GenBank/DDBJ databases">
        <title>Discovery of the Pendulisporaceae a myxobacterial family with distinct sporulation behavior and unique specialized metabolism.</title>
        <authorList>
            <person name="Garcia R."/>
            <person name="Popoff A."/>
            <person name="Bader C.D."/>
            <person name="Loehr J."/>
            <person name="Walesch S."/>
            <person name="Walt C."/>
            <person name="Boldt J."/>
            <person name="Bunk B."/>
            <person name="Haeckl F.J.F.P.J."/>
            <person name="Gunesch A.P."/>
            <person name="Birkelbach J."/>
            <person name="Nuebel U."/>
            <person name="Pietschmann T."/>
            <person name="Bach T."/>
            <person name="Mueller R."/>
        </authorList>
    </citation>
    <scope>NUCLEOTIDE SEQUENCE [LARGE SCALE GENOMIC DNA]</scope>
    <source>
        <strain evidence="1 2">MSr12523</strain>
    </source>
</reference>
<evidence type="ECO:0000313" key="1">
    <source>
        <dbReference type="EMBL" id="WXA94828.1"/>
    </source>
</evidence>
<dbReference type="InterPro" id="IPR007817">
    <property type="entry name" value="Isocyanide_synthase_DIT1"/>
</dbReference>
<proteinExistence type="predicted"/>
<dbReference type="RefSeq" id="WP_394845438.1">
    <property type="nucleotide sequence ID" value="NZ_CP089982.1"/>
</dbReference>
<name>A0ABZ2K819_9BACT</name>
<protein>
    <submittedName>
        <fullName evidence="1">Isocyanide synthase family protein</fullName>
    </submittedName>
</protein>
<dbReference type="PIRSF" id="PIRSF037196">
    <property type="entry name" value="Pyoverdine_chromoph_PvcA"/>
    <property type="match status" value="1"/>
</dbReference>
<sequence length="333" mass="36823">MHTTQTCYGTRPSTGLDIAAPEEAWKLGTQLLMHVMRARRVPATGVSCGDSPCAECLAPHLARVVTAVARREPVSFVLPAFPGKSPNPSKVLGPMPDMAEQRSLEFLATLCERIQREYAPGARVILCSDGRVFNDIVGIRDVDITGYQHELSAMMARISTSSLATFNLDQVFEGLSFESMRERLMLEYGESLEALRNAVRAGGEPHRLYCGITRFLVEDATRPDGTASRSALQRECRRRAYEVIRRSQAWGRLLEAHFPQSVRLSIHPQTCGSEKLGIHMMETADSWLTPWHGVAVDMGGRFVLLKRIEAEALGARVVAREGRASHYELTGAS</sequence>
<dbReference type="PANTHER" id="PTHR37285:SF5">
    <property type="entry name" value="SPORE WALL MATURATION PROTEIN DIT1"/>
    <property type="match status" value="1"/>
</dbReference>
<accession>A0ABZ2K819</accession>